<dbReference type="Gene3D" id="4.10.280.10">
    <property type="entry name" value="Helix-loop-helix DNA-binding domain"/>
    <property type="match status" value="1"/>
</dbReference>
<dbReference type="InterPro" id="IPR018540">
    <property type="entry name" value="Spo0E-like"/>
</dbReference>
<keyword evidence="2" id="KW-1185">Reference proteome</keyword>
<evidence type="ECO:0008006" key="3">
    <source>
        <dbReference type="Google" id="ProtNLM"/>
    </source>
</evidence>
<dbReference type="InterPro" id="IPR037208">
    <property type="entry name" value="Spo0E-like_sf"/>
</dbReference>
<accession>A0A6F8ZEC8</accession>
<dbReference type="InterPro" id="IPR036638">
    <property type="entry name" value="HLH_DNA-bd_sf"/>
</dbReference>
<name>A0A6F8ZEC8_9FIRM</name>
<dbReference type="KEGG" id="hfv:R50_0538"/>
<protein>
    <recommendedName>
        <fullName evidence="3">Spo0E like sporulation regulatory protein</fullName>
    </recommendedName>
</protein>
<organism evidence="1 2">
    <name type="scientific">Candidatus Hydrogenisulfobacillus filiaventi</name>
    <dbReference type="NCBI Taxonomy" id="2707344"/>
    <lineage>
        <taxon>Bacteria</taxon>
        <taxon>Bacillati</taxon>
        <taxon>Bacillota</taxon>
        <taxon>Clostridia</taxon>
        <taxon>Eubacteriales</taxon>
        <taxon>Clostridiales Family XVII. Incertae Sedis</taxon>
        <taxon>Candidatus Hydrogenisulfobacillus</taxon>
    </lineage>
</organism>
<dbReference type="Proteomes" id="UP000503399">
    <property type="component" value="Chromosome"/>
</dbReference>
<proteinExistence type="predicted"/>
<dbReference type="SUPFAM" id="SSF140500">
    <property type="entry name" value="BAS1536-like"/>
    <property type="match status" value="1"/>
</dbReference>
<evidence type="ECO:0000313" key="2">
    <source>
        <dbReference type="Proteomes" id="UP000503399"/>
    </source>
</evidence>
<evidence type="ECO:0000313" key="1">
    <source>
        <dbReference type="EMBL" id="CAB1128044.1"/>
    </source>
</evidence>
<dbReference type="EMBL" id="LR778114">
    <property type="protein sequence ID" value="CAB1128044.1"/>
    <property type="molecule type" value="Genomic_DNA"/>
</dbReference>
<dbReference type="GO" id="GO:0043937">
    <property type="term" value="P:regulation of sporulation"/>
    <property type="evidence" value="ECO:0007669"/>
    <property type="project" value="InterPro"/>
</dbReference>
<gene>
    <name evidence="1" type="ORF">R50_0538</name>
</gene>
<dbReference type="Pfam" id="PF09388">
    <property type="entry name" value="SpoOE-like"/>
    <property type="match status" value="1"/>
</dbReference>
<dbReference type="AlphaFoldDB" id="A0A6F8ZEC8"/>
<sequence>MAHEGTSLPCEEAWERVRTLQARLAALAETRGNLDPEVLAISQEIDRYIVIIQASYFSGPDWAASPSA</sequence>
<dbReference type="GO" id="GO:0046983">
    <property type="term" value="F:protein dimerization activity"/>
    <property type="evidence" value="ECO:0007669"/>
    <property type="project" value="InterPro"/>
</dbReference>
<reference evidence="1 2" key="1">
    <citation type="submission" date="2020-02" db="EMBL/GenBank/DDBJ databases">
        <authorList>
            <person name="Hogendoorn C."/>
        </authorList>
    </citation>
    <scope>NUCLEOTIDE SEQUENCE [LARGE SCALE GENOMIC DNA]</scope>
    <source>
        <strain evidence="1">R501</strain>
    </source>
</reference>